<protein>
    <recommendedName>
        <fullName evidence="4">Transposase</fullName>
    </recommendedName>
</protein>
<evidence type="ECO:0000313" key="3">
    <source>
        <dbReference type="Proteomes" id="UP001603978"/>
    </source>
</evidence>
<keyword evidence="3" id="KW-1185">Reference proteome</keyword>
<sequence>MLERSRRVQLHQILLDRLNTANRIDWSRAAMDSNHIDAKEEGLGTGPSPVNRSKPGSKHHLIRDGNGTPISVLTSGANIPRHQPRPLSCSTATRLLPAVGAGHGGVSTCRWPSQARLAHDAQGLRSADVADAIVAVAGMAELPLRLAVGADAIDGIRAALESRPAELEKSAQRGRLAQQH</sequence>
<accession>A0ABW7AUH6</accession>
<organism evidence="2 3">
    <name type="scientific">Nonomuraea marmarensis</name>
    <dbReference type="NCBI Taxonomy" id="3351344"/>
    <lineage>
        <taxon>Bacteria</taxon>
        <taxon>Bacillati</taxon>
        <taxon>Actinomycetota</taxon>
        <taxon>Actinomycetes</taxon>
        <taxon>Streptosporangiales</taxon>
        <taxon>Streptosporangiaceae</taxon>
        <taxon>Nonomuraea</taxon>
    </lineage>
</organism>
<reference evidence="2 3" key="1">
    <citation type="submission" date="2024-10" db="EMBL/GenBank/DDBJ databases">
        <authorList>
            <person name="Topkara A.R."/>
            <person name="Saygin H."/>
        </authorList>
    </citation>
    <scope>NUCLEOTIDE SEQUENCE [LARGE SCALE GENOMIC DNA]</scope>
    <source>
        <strain evidence="2 3">M3C6</strain>
    </source>
</reference>
<dbReference type="EMBL" id="JBICRM010000054">
    <property type="protein sequence ID" value="MFG1710683.1"/>
    <property type="molecule type" value="Genomic_DNA"/>
</dbReference>
<dbReference type="RefSeq" id="WP_393176732.1">
    <property type="nucleotide sequence ID" value="NZ_JBICRM010000054.1"/>
</dbReference>
<gene>
    <name evidence="2" type="ORF">ACFLIM_46725</name>
</gene>
<name>A0ABW7AUH6_9ACTN</name>
<evidence type="ECO:0008006" key="4">
    <source>
        <dbReference type="Google" id="ProtNLM"/>
    </source>
</evidence>
<dbReference type="Proteomes" id="UP001603978">
    <property type="component" value="Unassembled WGS sequence"/>
</dbReference>
<feature type="region of interest" description="Disordered" evidence="1">
    <location>
        <begin position="37"/>
        <end position="66"/>
    </location>
</feature>
<evidence type="ECO:0000256" key="1">
    <source>
        <dbReference type="SAM" id="MobiDB-lite"/>
    </source>
</evidence>
<comment type="caution">
    <text evidence="2">The sequence shown here is derived from an EMBL/GenBank/DDBJ whole genome shotgun (WGS) entry which is preliminary data.</text>
</comment>
<evidence type="ECO:0000313" key="2">
    <source>
        <dbReference type="EMBL" id="MFG1710683.1"/>
    </source>
</evidence>
<proteinExistence type="predicted"/>